<proteinExistence type="inferred from homology"/>
<evidence type="ECO:0000259" key="6">
    <source>
        <dbReference type="Pfam" id="PF03755"/>
    </source>
</evidence>
<comment type="similarity">
    <text evidence="5">Belongs to the YicC/YloC family.</text>
</comment>
<evidence type="ECO:0000256" key="4">
    <source>
        <dbReference type="ARBA" id="ARBA00022801"/>
    </source>
</evidence>
<dbReference type="EMBL" id="VSSQ01031662">
    <property type="protein sequence ID" value="MPM82635.1"/>
    <property type="molecule type" value="Genomic_DNA"/>
</dbReference>
<dbReference type="InterPro" id="IPR013551">
    <property type="entry name" value="YicC-like_C"/>
</dbReference>
<name>A0A645D0J9_9ZZZZ</name>
<reference evidence="8" key="1">
    <citation type="submission" date="2019-08" db="EMBL/GenBank/DDBJ databases">
        <authorList>
            <person name="Kucharzyk K."/>
            <person name="Murdoch R.W."/>
            <person name="Higgins S."/>
            <person name="Loffler F."/>
        </authorList>
    </citation>
    <scope>NUCLEOTIDE SEQUENCE</scope>
</reference>
<dbReference type="InterPro" id="IPR013527">
    <property type="entry name" value="YicC-like_N"/>
</dbReference>
<accession>A0A645D0J9</accession>
<dbReference type="GO" id="GO:0016787">
    <property type="term" value="F:hydrolase activity"/>
    <property type="evidence" value="ECO:0007669"/>
    <property type="project" value="UniProtKB-KW"/>
</dbReference>
<evidence type="ECO:0000256" key="5">
    <source>
        <dbReference type="ARBA" id="ARBA00035648"/>
    </source>
</evidence>
<organism evidence="8">
    <name type="scientific">bioreactor metagenome</name>
    <dbReference type="NCBI Taxonomy" id="1076179"/>
    <lineage>
        <taxon>unclassified sequences</taxon>
        <taxon>metagenomes</taxon>
        <taxon>ecological metagenomes</taxon>
    </lineage>
</organism>
<dbReference type="Pfam" id="PF08340">
    <property type="entry name" value="YicC-like_C"/>
    <property type="match status" value="1"/>
</dbReference>
<feature type="domain" description="Endoribonuclease YicC-like N-terminal" evidence="6">
    <location>
        <begin position="3"/>
        <end position="156"/>
    </location>
</feature>
<evidence type="ECO:0000259" key="7">
    <source>
        <dbReference type="Pfam" id="PF08340"/>
    </source>
</evidence>
<feature type="domain" description="Endoribonuclease YicC-like C-terminal" evidence="7">
    <location>
        <begin position="174"/>
        <end position="294"/>
    </location>
</feature>
<evidence type="ECO:0000256" key="3">
    <source>
        <dbReference type="ARBA" id="ARBA00022759"/>
    </source>
</evidence>
<evidence type="ECO:0000313" key="8">
    <source>
        <dbReference type="EMBL" id="MPM82635.1"/>
    </source>
</evidence>
<keyword evidence="4" id="KW-0378">Hydrolase</keyword>
<evidence type="ECO:0000256" key="2">
    <source>
        <dbReference type="ARBA" id="ARBA00022722"/>
    </source>
</evidence>
<keyword evidence="3" id="KW-0255">Endonuclease</keyword>
<gene>
    <name evidence="8" type="ORF">SDC9_129697</name>
</gene>
<dbReference type="AlphaFoldDB" id="A0A645D0J9"/>
<comment type="cofactor">
    <cofactor evidence="1">
        <name>a divalent metal cation</name>
        <dbReference type="ChEBI" id="CHEBI:60240"/>
    </cofactor>
</comment>
<evidence type="ECO:0008006" key="9">
    <source>
        <dbReference type="Google" id="ProtNLM"/>
    </source>
</evidence>
<comment type="caution">
    <text evidence="8">The sequence shown here is derived from an EMBL/GenBank/DDBJ whole genome shotgun (WGS) entry which is preliminary data.</text>
</comment>
<dbReference type="PANTHER" id="PTHR30636">
    <property type="entry name" value="UPF0701 PROTEIN YICC"/>
    <property type="match status" value="1"/>
</dbReference>
<dbReference type="GO" id="GO:0004521">
    <property type="term" value="F:RNA endonuclease activity"/>
    <property type="evidence" value="ECO:0007669"/>
    <property type="project" value="InterPro"/>
</dbReference>
<dbReference type="NCBIfam" id="TIGR00255">
    <property type="entry name" value="YicC/YloC family endoribonuclease"/>
    <property type="match status" value="1"/>
</dbReference>
<dbReference type="PANTHER" id="PTHR30636:SF3">
    <property type="entry name" value="UPF0701 PROTEIN YICC"/>
    <property type="match status" value="1"/>
</dbReference>
<keyword evidence="2" id="KW-0540">Nuclease</keyword>
<evidence type="ECO:0000256" key="1">
    <source>
        <dbReference type="ARBA" id="ARBA00001968"/>
    </source>
</evidence>
<dbReference type="Pfam" id="PF03755">
    <property type="entry name" value="YicC-like_N"/>
    <property type="match status" value="1"/>
</dbReference>
<sequence>MLLSMTGFSRENQTFPWGTLVVEMSTINHRYQDISIRLPRELSYCEPILNNQLRQSIRRGKVRLNVDVSWSSSFRAVSIDAQILQDYYYQIQDIQKKLSVSAPIRVESLLHLPGVTDSPEGRESIEQEIQKTLSEMVSKAVDSLQNMREKEGNHLEVDIRTHLDLFSSLIDQISSLWEKAQEEAMNETRERIKKIFEDNGPIVDENRIAQEIALMADKWDISEEITRARSHIDKFNTILSGKVSEGRKMDFLIQEMNREINTIGSKVTHAEIRWLAVEAKTALERIREQVQNVE</sequence>
<dbReference type="InterPro" id="IPR005229">
    <property type="entry name" value="YicC/YloC-like"/>
</dbReference>
<protein>
    <recommendedName>
        <fullName evidence="9">YicC family protein</fullName>
    </recommendedName>
</protein>